<dbReference type="Proteomes" id="UP000814033">
    <property type="component" value="Unassembled WGS sequence"/>
</dbReference>
<evidence type="ECO:0000313" key="2">
    <source>
        <dbReference type="Proteomes" id="UP000814033"/>
    </source>
</evidence>
<protein>
    <submittedName>
        <fullName evidence="1">Uncharacterized protein</fullName>
    </submittedName>
</protein>
<evidence type="ECO:0000313" key="1">
    <source>
        <dbReference type="EMBL" id="KAI0047596.1"/>
    </source>
</evidence>
<keyword evidence="2" id="KW-1185">Reference proteome</keyword>
<name>A0ACB8RVG3_9AGAM</name>
<reference evidence="1" key="1">
    <citation type="submission" date="2021-02" db="EMBL/GenBank/DDBJ databases">
        <authorList>
            <consortium name="DOE Joint Genome Institute"/>
            <person name="Ahrendt S."/>
            <person name="Looney B.P."/>
            <person name="Miyauchi S."/>
            <person name="Morin E."/>
            <person name="Drula E."/>
            <person name="Courty P.E."/>
            <person name="Chicoki N."/>
            <person name="Fauchery L."/>
            <person name="Kohler A."/>
            <person name="Kuo A."/>
            <person name="Labutti K."/>
            <person name="Pangilinan J."/>
            <person name="Lipzen A."/>
            <person name="Riley R."/>
            <person name="Andreopoulos W."/>
            <person name="He G."/>
            <person name="Johnson J."/>
            <person name="Barry K.W."/>
            <person name="Grigoriev I.V."/>
            <person name="Nagy L."/>
            <person name="Hibbett D."/>
            <person name="Henrissat B."/>
            <person name="Matheny P.B."/>
            <person name="Labbe J."/>
            <person name="Martin F."/>
        </authorList>
    </citation>
    <scope>NUCLEOTIDE SEQUENCE</scope>
    <source>
        <strain evidence="1">FP105234-sp</strain>
    </source>
</reference>
<gene>
    <name evidence="1" type="ORF">FA95DRAFT_1207336</name>
</gene>
<organism evidence="1 2">
    <name type="scientific">Auriscalpium vulgare</name>
    <dbReference type="NCBI Taxonomy" id="40419"/>
    <lineage>
        <taxon>Eukaryota</taxon>
        <taxon>Fungi</taxon>
        <taxon>Dikarya</taxon>
        <taxon>Basidiomycota</taxon>
        <taxon>Agaricomycotina</taxon>
        <taxon>Agaricomycetes</taxon>
        <taxon>Russulales</taxon>
        <taxon>Auriscalpiaceae</taxon>
        <taxon>Auriscalpium</taxon>
    </lineage>
</organism>
<sequence length="566" mass="63413">MMDPFELRGFITMDIFCNHLAPSKIPHPFTDPDPATLSALGCAYWSLHGVQCLGEPKEKNPTSDFDSERFTAQLATAWDGIYHWSTFFLELFPQMTPEERRTVHQLITRTVSGIRRPAQEYMVATDGIAELAARLWLKEIPTDAHSTTLAWRLLDSDTSLLQQFVEVAGSPARIARVALSHLHAVLKDRDCPALIICHHLHTLCSLTWQWDPMPSAIVDQRGVSLVTRTAVALANRRDHEEPTVRRAVSLAFSLLCFIADAGNTPRRLKRFVREGLLHAYIPLFPVLDLYRTKEQEQIVWPLRTIAQNLVNRSLVGVIDGSFRALNVDVASETFKDGLLKEAWLYLEKGMSIYANTKADLDQKLQEKCHHCRTYVEKAALKRCSRCKYALYCSPACQIARWNGHKERCSVQRQLSLRLGNDVPTRSDIIFTLHLAMAFTLGHARGLRSWAAQSYPGVPLSQIAICVSFIEHPGPSCYALNHVYIPAEAGKAQEVVTGIVRAAQDSGHTLLQCITPAGKMSMISTTFVHSSIWDDDIPPSIPTGNWNVPTATVFGPGENEVKEYVLH</sequence>
<dbReference type="EMBL" id="MU275901">
    <property type="protein sequence ID" value="KAI0047596.1"/>
    <property type="molecule type" value="Genomic_DNA"/>
</dbReference>
<accession>A0ACB8RVG3</accession>
<proteinExistence type="predicted"/>
<comment type="caution">
    <text evidence="1">The sequence shown here is derived from an EMBL/GenBank/DDBJ whole genome shotgun (WGS) entry which is preliminary data.</text>
</comment>
<reference evidence="1" key="2">
    <citation type="journal article" date="2022" name="New Phytol.">
        <title>Evolutionary transition to the ectomycorrhizal habit in the genomes of a hyperdiverse lineage of mushroom-forming fungi.</title>
        <authorList>
            <person name="Looney B."/>
            <person name="Miyauchi S."/>
            <person name="Morin E."/>
            <person name="Drula E."/>
            <person name="Courty P.E."/>
            <person name="Kohler A."/>
            <person name="Kuo A."/>
            <person name="LaButti K."/>
            <person name="Pangilinan J."/>
            <person name="Lipzen A."/>
            <person name="Riley R."/>
            <person name="Andreopoulos W."/>
            <person name="He G."/>
            <person name="Johnson J."/>
            <person name="Nolan M."/>
            <person name="Tritt A."/>
            <person name="Barry K.W."/>
            <person name="Grigoriev I.V."/>
            <person name="Nagy L.G."/>
            <person name="Hibbett D."/>
            <person name="Henrissat B."/>
            <person name="Matheny P.B."/>
            <person name="Labbe J."/>
            <person name="Martin F.M."/>
        </authorList>
    </citation>
    <scope>NUCLEOTIDE SEQUENCE</scope>
    <source>
        <strain evidence="1">FP105234-sp</strain>
    </source>
</reference>